<dbReference type="Proteomes" id="UP000005536">
    <property type="component" value="Unassembled WGS sequence"/>
</dbReference>
<dbReference type="InterPro" id="IPR009225">
    <property type="entry name" value="Phage_head_completion_GpL"/>
</dbReference>
<protein>
    <submittedName>
        <fullName evidence="2">Phage head completion protein (GPL)</fullName>
    </submittedName>
</protein>
<reference evidence="2 3" key="1">
    <citation type="submission" date="2010-02" db="EMBL/GenBank/DDBJ databases">
        <authorList>
            <person name="Weinstock G."/>
            <person name="Sodergren E."/>
            <person name="Clifton S."/>
            <person name="Fulton L."/>
            <person name="Fulton B."/>
            <person name="Courtney L."/>
            <person name="Fronick C."/>
            <person name="Harrison M."/>
            <person name="Strong C."/>
            <person name="Farmer C."/>
            <person name="Delahaunty K."/>
            <person name="Markovic C."/>
            <person name="Hall O."/>
            <person name="Minx P."/>
            <person name="Tomlinson C."/>
            <person name="Mitreva M."/>
            <person name="Nelson J."/>
            <person name="Hou S."/>
            <person name="Wollam A."/>
            <person name="Pepin K.H."/>
            <person name="Johnson M."/>
            <person name="Bhonagiri V."/>
            <person name="Zhang X."/>
            <person name="Suruliraj S."/>
            <person name="Warren W."/>
            <person name="Chinwalla A."/>
            <person name="Mardis E.R."/>
            <person name="Wilson R.K."/>
        </authorList>
    </citation>
    <scope>NUCLEOTIDE SEQUENCE [LARGE SCALE GENOMIC DNA]</scope>
    <source>
        <strain evidence="2 3">ATCC 29315</strain>
    </source>
</reference>
<evidence type="ECO:0000313" key="3">
    <source>
        <dbReference type="Proteomes" id="UP000005536"/>
    </source>
</evidence>
<dbReference type="KEGG" id="nel:NELON_06120"/>
<gene>
    <name evidence="2" type="ORF">NEIELOOT_00684</name>
    <name evidence="1" type="ORF">NELON_06120</name>
</gene>
<dbReference type="PATRIC" id="fig|546263.7.peg.1305"/>
<dbReference type="EMBL" id="ADBF01000016">
    <property type="protein sequence ID" value="EFE50526.1"/>
    <property type="molecule type" value="Genomic_DNA"/>
</dbReference>
<dbReference type="Proteomes" id="UP000031392">
    <property type="component" value="Chromosome"/>
</dbReference>
<dbReference type="Pfam" id="PF05926">
    <property type="entry name" value="Phage_GPL"/>
    <property type="match status" value="1"/>
</dbReference>
<dbReference type="AlphaFoldDB" id="D4DNQ0"/>
<dbReference type="HOGENOM" id="CLU_1600937_0_0_4"/>
<dbReference type="STRING" id="546263.NELON_06120"/>
<dbReference type="RefSeq" id="WP_003770497.1">
    <property type="nucleotide sequence ID" value="NZ_CP007726.1"/>
</dbReference>
<reference evidence="4" key="2">
    <citation type="submission" date="2014-05" db="EMBL/GenBank/DDBJ databases">
        <title>Complete Genome sequence of Neisseria elongata subsp. glycolytica.</title>
        <authorList>
            <person name="Veyrier F.J."/>
            <person name="Taha M.-K."/>
        </authorList>
    </citation>
    <scope>NUCLEOTIDE SEQUENCE [LARGE SCALE GENOMIC DNA]</scope>
    <source>
        <strain evidence="4">ATCC 29315</strain>
    </source>
</reference>
<evidence type="ECO:0000313" key="2">
    <source>
        <dbReference type="EMBL" id="EFE50526.1"/>
    </source>
</evidence>
<reference evidence="1 4" key="3">
    <citation type="journal article" date="2015" name="PLoS Genet.">
        <title>Common Cell Shape Evolution of Two Nasopharyngeal Pathogens.</title>
        <authorList>
            <person name="Veyrier F.J."/>
            <person name="Biais N."/>
            <person name="Morales P."/>
            <person name="Belkacem N."/>
            <person name="Guilhen C."/>
            <person name="Ranjeva S."/>
            <person name="Sismeiro O."/>
            <person name="Pehau-Arnaudet G."/>
            <person name="Rocha E.P."/>
            <person name="Werts C."/>
            <person name="Taha M.K."/>
            <person name="Boneca I.G."/>
        </authorList>
    </citation>
    <scope>NUCLEOTIDE SEQUENCE [LARGE SCALE GENOMIC DNA]</scope>
    <source>
        <strain evidence="1 4">ATCC 29315</strain>
    </source>
</reference>
<sequence>MPELVFPTAPTAKQPDKLRTVESGAFWPVIDLQQLREAVRIDNTVTPERLHFAAVEAAAYVNGQCAALEAQDGTLAATDSVTINGQSRAEWRYRRAVYCYTKAALLKHYADYDAAGKTADAESWLIVEVAHRLGDSGYTCSLKLEARLQEERAGEEKEDKGRNAQT</sequence>
<accession>D4DNQ0</accession>
<keyword evidence="4" id="KW-1185">Reference proteome</keyword>
<evidence type="ECO:0000313" key="4">
    <source>
        <dbReference type="Proteomes" id="UP000031392"/>
    </source>
</evidence>
<proteinExistence type="predicted"/>
<evidence type="ECO:0000313" key="1">
    <source>
        <dbReference type="EMBL" id="AJE18507.1"/>
    </source>
</evidence>
<dbReference type="EMBL" id="CP007726">
    <property type="protein sequence ID" value="AJE18507.1"/>
    <property type="molecule type" value="Genomic_DNA"/>
</dbReference>
<organism evidence="2 3">
    <name type="scientific">Neisseria elongata subsp. glycolytica ATCC 29315</name>
    <dbReference type="NCBI Taxonomy" id="546263"/>
    <lineage>
        <taxon>Bacteria</taxon>
        <taxon>Pseudomonadati</taxon>
        <taxon>Pseudomonadota</taxon>
        <taxon>Betaproteobacteria</taxon>
        <taxon>Neisseriales</taxon>
        <taxon>Neisseriaceae</taxon>
        <taxon>Neisseria</taxon>
    </lineage>
</organism>
<name>D4DNQ0_NEIEG</name>